<proteinExistence type="predicted"/>
<reference evidence="7 8" key="1">
    <citation type="submission" date="2018-03" db="EMBL/GenBank/DDBJ databases">
        <title>Defining the species Micromonospora saelicesensis and Micromonospora noduli under the framework of genomics.</title>
        <authorList>
            <person name="Riesco R."/>
            <person name="Trujillo M.E."/>
        </authorList>
    </citation>
    <scope>NUCLEOTIDE SEQUENCE [LARGE SCALE GENOMIC DNA]</scope>
    <source>
        <strain evidence="7 8">PSN13</strain>
    </source>
</reference>
<sequence>MTEPPRLADRGAQAERTLLAWLRTALATATVLVAVGRELVPRHPFAAGLVLACAPLAVAVAVLARRRYRTVRLPTHLGQPEGAALLAAGSALVVTGGVAVLAHVLAR</sequence>
<dbReference type="EMBL" id="PYAG01000007">
    <property type="protein sequence ID" value="RAO36246.1"/>
    <property type="molecule type" value="Genomic_DNA"/>
</dbReference>
<evidence type="ECO:0000256" key="5">
    <source>
        <dbReference type="SAM" id="Phobius"/>
    </source>
</evidence>
<evidence type="ECO:0000256" key="4">
    <source>
        <dbReference type="ARBA" id="ARBA00023136"/>
    </source>
</evidence>
<dbReference type="InterPro" id="IPR003807">
    <property type="entry name" value="DUF202"/>
</dbReference>
<evidence type="ECO:0000313" key="7">
    <source>
        <dbReference type="EMBL" id="RAO36246.1"/>
    </source>
</evidence>
<comment type="caution">
    <text evidence="7">The sequence shown here is derived from an EMBL/GenBank/DDBJ whole genome shotgun (WGS) entry which is preliminary data.</text>
</comment>
<feature type="transmembrane region" description="Helical" evidence="5">
    <location>
        <begin position="45"/>
        <end position="64"/>
    </location>
</feature>
<keyword evidence="4 5" id="KW-0472">Membrane</keyword>
<evidence type="ECO:0000256" key="2">
    <source>
        <dbReference type="ARBA" id="ARBA00022692"/>
    </source>
</evidence>
<dbReference type="Pfam" id="PF02656">
    <property type="entry name" value="DUF202"/>
    <property type="match status" value="1"/>
</dbReference>
<accession>A0A328NX07</accession>
<organism evidence="7 8">
    <name type="scientific">Micromonospora saelicesensis</name>
    <dbReference type="NCBI Taxonomy" id="285676"/>
    <lineage>
        <taxon>Bacteria</taxon>
        <taxon>Bacillati</taxon>
        <taxon>Actinomycetota</taxon>
        <taxon>Actinomycetes</taxon>
        <taxon>Micromonosporales</taxon>
        <taxon>Micromonosporaceae</taxon>
        <taxon>Micromonospora</taxon>
    </lineage>
</organism>
<evidence type="ECO:0000259" key="6">
    <source>
        <dbReference type="Pfam" id="PF02656"/>
    </source>
</evidence>
<comment type="subcellular location">
    <subcellularLocation>
        <location evidence="1">Endomembrane system</location>
        <topology evidence="1">Multi-pass membrane protein</topology>
    </subcellularLocation>
</comment>
<keyword evidence="2 5" id="KW-0812">Transmembrane</keyword>
<feature type="transmembrane region" description="Helical" evidence="5">
    <location>
        <begin position="20"/>
        <end position="39"/>
    </location>
</feature>
<keyword evidence="3 5" id="KW-1133">Transmembrane helix</keyword>
<evidence type="ECO:0000256" key="3">
    <source>
        <dbReference type="ARBA" id="ARBA00022989"/>
    </source>
</evidence>
<feature type="domain" description="DUF202" evidence="6">
    <location>
        <begin position="10"/>
        <end position="71"/>
    </location>
</feature>
<dbReference type="RefSeq" id="WP_112675426.1">
    <property type="nucleotide sequence ID" value="NZ_PYAG01000007.1"/>
</dbReference>
<dbReference type="GO" id="GO:0012505">
    <property type="term" value="C:endomembrane system"/>
    <property type="evidence" value="ECO:0007669"/>
    <property type="project" value="UniProtKB-SubCell"/>
</dbReference>
<protein>
    <recommendedName>
        <fullName evidence="6">DUF202 domain-containing protein</fullName>
    </recommendedName>
</protein>
<name>A0A328NX07_9ACTN</name>
<evidence type="ECO:0000313" key="8">
    <source>
        <dbReference type="Proteomes" id="UP000249419"/>
    </source>
</evidence>
<dbReference type="AlphaFoldDB" id="A0A328NX07"/>
<evidence type="ECO:0000256" key="1">
    <source>
        <dbReference type="ARBA" id="ARBA00004127"/>
    </source>
</evidence>
<gene>
    <name evidence="7" type="ORF">PSN13_01842</name>
</gene>
<feature type="transmembrane region" description="Helical" evidence="5">
    <location>
        <begin position="85"/>
        <end position="106"/>
    </location>
</feature>
<dbReference type="Proteomes" id="UP000249419">
    <property type="component" value="Unassembled WGS sequence"/>
</dbReference>